<comment type="caution">
    <text evidence="1">The sequence shown here is derived from an EMBL/GenBank/DDBJ whole genome shotgun (WGS) entry which is preliminary data.</text>
</comment>
<protein>
    <submittedName>
        <fullName evidence="1">Uncharacterized protein</fullName>
    </submittedName>
</protein>
<organism evidence="1 2">
    <name type="scientific">Halocaridina rubra</name>
    <name type="common">Hawaiian red shrimp</name>
    <dbReference type="NCBI Taxonomy" id="373956"/>
    <lineage>
        <taxon>Eukaryota</taxon>
        <taxon>Metazoa</taxon>
        <taxon>Ecdysozoa</taxon>
        <taxon>Arthropoda</taxon>
        <taxon>Crustacea</taxon>
        <taxon>Multicrustacea</taxon>
        <taxon>Malacostraca</taxon>
        <taxon>Eumalacostraca</taxon>
        <taxon>Eucarida</taxon>
        <taxon>Decapoda</taxon>
        <taxon>Pleocyemata</taxon>
        <taxon>Caridea</taxon>
        <taxon>Atyoidea</taxon>
        <taxon>Atyidae</taxon>
        <taxon>Halocaridina</taxon>
    </lineage>
</organism>
<dbReference type="EMBL" id="JAXCGZ010000084">
    <property type="protein sequence ID" value="KAK7086775.1"/>
    <property type="molecule type" value="Genomic_DNA"/>
</dbReference>
<dbReference type="AlphaFoldDB" id="A0AAN9AH12"/>
<reference evidence="1 2" key="1">
    <citation type="submission" date="2023-11" db="EMBL/GenBank/DDBJ databases">
        <title>Halocaridina rubra genome assembly.</title>
        <authorList>
            <person name="Smith C."/>
        </authorList>
    </citation>
    <scope>NUCLEOTIDE SEQUENCE [LARGE SCALE GENOMIC DNA]</scope>
    <source>
        <strain evidence="1">EP-1</strain>
        <tissue evidence="1">Whole</tissue>
    </source>
</reference>
<dbReference type="InterPro" id="IPR016024">
    <property type="entry name" value="ARM-type_fold"/>
</dbReference>
<dbReference type="SUPFAM" id="SSF48371">
    <property type="entry name" value="ARM repeat"/>
    <property type="match status" value="1"/>
</dbReference>
<keyword evidence="2" id="KW-1185">Reference proteome</keyword>
<dbReference type="Proteomes" id="UP001381693">
    <property type="component" value="Unassembled WGS sequence"/>
</dbReference>
<evidence type="ECO:0000313" key="2">
    <source>
        <dbReference type="Proteomes" id="UP001381693"/>
    </source>
</evidence>
<sequence length="543" mass="60090">MAENTSSEDQNKALQNKFVSVVGPVCAAGDEANILTLLNSLSNICYQEGLLVTSISCRAALVGNQKHDRAADFTCWLLTELINIRGPPSVRVANTRLQATIMRLMATRNPALFAVVMAEYVQIGLEGKEILFDGGSVSYQCFPSVLKYVDAKPKPKAITFNDDDLLDNILMNIVKVVGQLGSYIHLYCSSVLSNAWLLICTCLEGGNNDLKSASLSALSSFLSTLGLPTQVERQDYLLQLLEGTLMMILSESYECSQVQDESSFDKSQFGEEISPENAFTNVLQSLKTYLSSLLNINQQEMISMIERNLQSPGAVKKMPGKLREAVLECYYGLVDVQDASQLCKESATALHCCLIENLLIPEVARIVLPKLVKADLMDVLPPSSEEKIEGQGPRTQKRKFSEITDTVLLVESLSKWWKVALQKLQIALADWAEKPSLLPHSQVKAAVFIVATAARVVAVLPQSQVYDVIELIRNLCWVVSVVDPPNKQRQVKETWLGLMSIPWLSSEVNLLDLKSSQHVKKLTAMSSRMKWSNGKKIILFLAK</sequence>
<evidence type="ECO:0000313" key="1">
    <source>
        <dbReference type="EMBL" id="KAK7086775.1"/>
    </source>
</evidence>
<gene>
    <name evidence="1" type="ORF">SK128_004451</name>
</gene>
<proteinExistence type="predicted"/>
<accession>A0AAN9AH12</accession>
<name>A0AAN9AH12_HALRR</name>